<dbReference type="Proteomes" id="UP000255423">
    <property type="component" value="Unassembled WGS sequence"/>
</dbReference>
<proteinExistence type="predicted"/>
<dbReference type="AlphaFoldDB" id="A0A380RV84"/>
<organism evidence="1 2">
    <name type="scientific">Fibrobacter succinogenes</name>
    <name type="common">Bacteroides succinogenes</name>
    <dbReference type="NCBI Taxonomy" id="833"/>
    <lineage>
        <taxon>Bacteria</taxon>
        <taxon>Pseudomonadati</taxon>
        <taxon>Fibrobacterota</taxon>
        <taxon>Fibrobacteria</taxon>
        <taxon>Fibrobacterales</taxon>
        <taxon>Fibrobacteraceae</taxon>
        <taxon>Fibrobacter</taxon>
    </lineage>
</organism>
<gene>
    <name evidence="1" type="ORF">SAMN05661053_0433</name>
</gene>
<dbReference type="RefSeq" id="WP_109571924.1">
    <property type="nucleotide sequence ID" value="NZ_UHJL01000001.1"/>
</dbReference>
<sequence>MKKTLFVLVLLISVVVSFATPSKKELFSRARDALKTSLESKDFARSRLAIDYLKQNLAEGAPLSYFEEYLALMEMGEYDEAIPIYADTRRLVLDSTYSPRNDRLVDAGDDVLRFYLFRNFTSFTKTKADSLIALVDSSDAKQQNKALFKALVYADIVIILRGYSFGGEGGYFFKEIADTTAAEDFLKNAKQYVEEYSHDEHARYLKEQTIPFVEKYMAQQRLFQKDPIAHKFYTGGLGLYIGTWSGFVSGEITDYVKDKMAGAFQLEAQLRYKRFALSFFMEFGLNNQPKWNEPGEESSNRDGTEGLTLGFNAYDSHALRVEPFVGIAQTHMGALEDYYIVPHWVLGTNVDVRFFATKPERVGSLSVAFLLRVKYKVMFGTAEPEGSRNSDYPKSFGAVYHMFGVSLGVNLW</sequence>
<accession>A0A380RV84</accession>
<reference evidence="1 2" key="1">
    <citation type="submission" date="2017-08" db="EMBL/GenBank/DDBJ databases">
        <authorList>
            <person name="de Groot N.N."/>
        </authorList>
    </citation>
    <scope>NUCLEOTIDE SEQUENCE [LARGE SCALE GENOMIC DNA]</scope>
    <source>
        <strain evidence="1 2">HM2</strain>
    </source>
</reference>
<protein>
    <submittedName>
        <fullName evidence="1">Uncharacterized protein</fullName>
    </submittedName>
</protein>
<evidence type="ECO:0000313" key="2">
    <source>
        <dbReference type="Proteomes" id="UP000255423"/>
    </source>
</evidence>
<dbReference type="EMBL" id="UHJL01000001">
    <property type="protein sequence ID" value="SUQ19205.1"/>
    <property type="molecule type" value="Genomic_DNA"/>
</dbReference>
<evidence type="ECO:0000313" key="1">
    <source>
        <dbReference type="EMBL" id="SUQ19205.1"/>
    </source>
</evidence>
<name>A0A380RV84_FIBSU</name>